<dbReference type="PANTHER" id="PTHR37464:SF1">
    <property type="entry name" value="BLL2463 PROTEIN"/>
    <property type="match status" value="1"/>
</dbReference>
<reference evidence="4 5" key="1">
    <citation type="submission" date="2023-10" db="EMBL/GenBank/DDBJ databases">
        <title>Rubellicoccus peritrichatus gen. nov., sp. nov., isolated from an algae of coral reef tank.</title>
        <authorList>
            <person name="Luo J."/>
        </authorList>
    </citation>
    <scope>NUCLEOTIDE SEQUENCE [LARGE SCALE GENOMIC DNA]</scope>
    <source>
        <strain evidence="4 5">CR14</strain>
    </source>
</reference>
<dbReference type="CDD" id="cd00198">
    <property type="entry name" value="vWFA"/>
    <property type="match status" value="1"/>
</dbReference>
<feature type="domain" description="Aerotolerance regulator N-terminal" evidence="2">
    <location>
        <begin position="1"/>
        <end position="77"/>
    </location>
</feature>
<evidence type="ECO:0000259" key="2">
    <source>
        <dbReference type="Pfam" id="PF07584"/>
    </source>
</evidence>
<evidence type="ECO:0000313" key="4">
    <source>
        <dbReference type="EMBL" id="WOO41110.1"/>
    </source>
</evidence>
<dbReference type="Pfam" id="PF13519">
    <property type="entry name" value="VWA_2"/>
    <property type="match status" value="1"/>
</dbReference>
<dbReference type="KEGG" id="puo:RZN69_21020"/>
<dbReference type="PANTHER" id="PTHR37464">
    <property type="entry name" value="BLL2463 PROTEIN"/>
    <property type="match status" value="1"/>
</dbReference>
<dbReference type="Gene3D" id="3.40.50.410">
    <property type="entry name" value="von Willebrand factor, type A domain"/>
    <property type="match status" value="1"/>
</dbReference>
<dbReference type="InterPro" id="IPR024163">
    <property type="entry name" value="Aerotolerance_reg_N"/>
</dbReference>
<evidence type="ECO:0000259" key="3">
    <source>
        <dbReference type="Pfam" id="PF13519"/>
    </source>
</evidence>
<dbReference type="InterPro" id="IPR029062">
    <property type="entry name" value="Class_I_gatase-like"/>
</dbReference>
<dbReference type="Pfam" id="PF07584">
    <property type="entry name" value="BatA"/>
    <property type="match status" value="1"/>
</dbReference>
<keyword evidence="1" id="KW-0472">Membrane</keyword>
<dbReference type="RefSeq" id="WP_317833498.1">
    <property type="nucleotide sequence ID" value="NZ_CP136920.1"/>
</dbReference>
<name>A0AAQ3LC19_9BACT</name>
<dbReference type="InterPro" id="IPR002035">
    <property type="entry name" value="VWF_A"/>
</dbReference>
<evidence type="ECO:0000313" key="5">
    <source>
        <dbReference type="Proteomes" id="UP001304300"/>
    </source>
</evidence>
<keyword evidence="1" id="KW-0812">Transmembrane</keyword>
<keyword evidence="1" id="KW-1133">Transmembrane helix</keyword>
<evidence type="ECO:0000256" key="1">
    <source>
        <dbReference type="SAM" id="Phobius"/>
    </source>
</evidence>
<proteinExistence type="predicted"/>
<dbReference type="AlphaFoldDB" id="A0AAQ3LC19"/>
<dbReference type="SUPFAM" id="SSF52317">
    <property type="entry name" value="Class I glutamine amidotransferase-like"/>
    <property type="match status" value="1"/>
</dbReference>
<feature type="domain" description="VWFA" evidence="3">
    <location>
        <begin position="95"/>
        <end position="191"/>
    </location>
</feature>
<organism evidence="4 5">
    <name type="scientific">Rubellicoccus peritrichatus</name>
    <dbReference type="NCBI Taxonomy" id="3080537"/>
    <lineage>
        <taxon>Bacteria</taxon>
        <taxon>Pseudomonadati</taxon>
        <taxon>Verrucomicrobiota</taxon>
        <taxon>Opitutia</taxon>
        <taxon>Puniceicoccales</taxon>
        <taxon>Cerasicoccaceae</taxon>
        <taxon>Rubellicoccus</taxon>
    </lineage>
</organism>
<dbReference type="Proteomes" id="UP001304300">
    <property type="component" value="Chromosome"/>
</dbReference>
<dbReference type="InterPro" id="IPR036465">
    <property type="entry name" value="vWFA_dom_sf"/>
</dbReference>
<sequence>MFSFAAPLFLFGLGALAAPLIIHLINRERAEPVRFPSIRFIPASTLPQRGRRTPKDWILLLLRLLFFALIVMTLAQPRWSDAPEILAIGDDAKPTVFVVDASASMNAGDTWSSAKELVEEQVRELPSGSAVALVVFSNDVIYSTELGAGQSLNFDSIEPSQMSAQPSVGINKALSLLPDDEPSELVLISDFQANEWSGANLRAIPENVDLRLERVSAKDTANVAVLSAEAYPSTGGNLRVITRLKNFSDTEQLVKVTLNEAEEQEVTIAPQGVEPVIFITKNNGGEAGVISLSFPEGSEGDAYALDDVFRFWLGAPAPVRVGTIFSEIDEPEKMAEIDFVARALETSAETGHRPFDLFALTPDMLSDPQTRPDILYLAGSGGYLSDDQLEMVKTYISDGGSLLVTPSKSAARQQRRLRESGLTKAAYIGQPGRHRDQAGTFHIGEIAEQSRLGQVFDDDTARDLFMAEIYQYARLKPGDDARILLSEEGGDPLLFDETVGKGNVLTSALGFDGGWSDLPLRNSFLPLLRESLADSASGEAVLRLPLGEMEGIDEPTAFWGGTQAVEINVDRRESDFTPASLTDVRQAFTGSGRKVASVDTSNTFTGLELWPWFALAALLVYLTETLLAGSPERKPVARYA</sequence>
<dbReference type="Gene3D" id="3.40.50.880">
    <property type="match status" value="1"/>
</dbReference>
<dbReference type="NCBIfam" id="TIGR02226">
    <property type="entry name" value="two_anch"/>
    <property type="match status" value="1"/>
</dbReference>
<gene>
    <name evidence="4" type="ORF">RZN69_21020</name>
</gene>
<feature type="transmembrane region" description="Helical" evidence="1">
    <location>
        <begin position="57"/>
        <end position="75"/>
    </location>
</feature>
<dbReference type="InterPro" id="IPR011933">
    <property type="entry name" value="Double_TM_dom"/>
</dbReference>
<dbReference type="SUPFAM" id="SSF53300">
    <property type="entry name" value="vWA-like"/>
    <property type="match status" value="1"/>
</dbReference>
<feature type="transmembrane region" description="Helical" evidence="1">
    <location>
        <begin position="6"/>
        <end position="25"/>
    </location>
</feature>
<dbReference type="EMBL" id="CP136920">
    <property type="protein sequence ID" value="WOO41110.1"/>
    <property type="molecule type" value="Genomic_DNA"/>
</dbReference>
<protein>
    <submittedName>
        <fullName evidence="4">BatA domain-containing protein</fullName>
    </submittedName>
</protein>
<keyword evidence="5" id="KW-1185">Reference proteome</keyword>
<accession>A0AAQ3LC19</accession>